<dbReference type="Pfam" id="PF00056">
    <property type="entry name" value="Ldh_1_N"/>
    <property type="match status" value="1"/>
</dbReference>
<dbReference type="EMBL" id="JADKNH010000003">
    <property type="protein sequence ID" value="MBF4692778.1"/>
    <property type="molecule type" value="Genomic_DNA"/>
</dbReference>
<dbReference type="Proteomes" id="UP000614200">
    <property type="component" value="Unassembled WGS sequence"/>
</dbReference>
<comment type="caution">
    <text evidence="2">The sequence shown here is derived from an EMBL/GenBank/DDBJ whole genome shotgun (WGS) entry which is preliminary data.</text>
</comment>
<keyword evidence="3" id="KW-1185">Reference proteome</keyword>
<evidence type="ECO:0000259" key="1">
    <source>
        <dbReference type="Pfam" id="PF00056"/>
    </source>
</evidence>
<accession>A0ABR9ZRK1</accession>
<sequence length="427" mass="48298">MYYYKMDDLQLVSNEPIEVLNFFKIESLNYFKRTFLVFNSPKYKGKQYFKITPSFTSLEAYESVKWLMSPHTNQISEELRVLSDRELLSGLNINPWITQLNTRDVEQIIIGFKGFVAEVTALDTGKKRIHLLGLGDVGSTLAIGLKLLGGERIHTLGVYDINEHQRKRYEMELNQVIVNPEIKVEALNGDDLFHCDVFIFCASKYVPKVGEKVDDVRMIQFEENSKIIEIYAKMARKMGFKGLFCVVSDPVDLLCRSVLEASNQNEAGEYDGLGISAERIRGFGLGVMHGRSIYYAKKLGIEYGANGRVFGPHGKDLICVNHINRYDHEASLALTNSVIRANVDVREEGVKPYIAPAISSGAKSILDAISGNWHYSATCMGSTFFGALNRQTIAGIEYEQNIFDDQLSERMITSYERLESLWQALKS</sequence>
<feature type="domain" description="Lactate/malate dehydrogenase N-terminal" evidence="1">
    <location>
        <begin position="128"/>
        <end position="265"/>
    </location>
</feature>
<evidence type="ECO:0000313" key="3">
    <source>
        <dbReference type="Proteomes" id="UP000614200"/>
    </source>
</evidence>
<gene>
    <name evidence="2" type="ORF">ISU02_06590</name>
</gene>
<dbReference type="Gene3D" id="3.40.50.720">
    <property type="entry name" value="NAD(P)-binding Rossmann-like Domain"/>
    <property type="match status" value="1"/>
</dbReference>
<proteinExistence type="predicted"/>
<name>A0ABR9ZRK1_9FIRM</name>
<dbReference type="RefSeq" id="WP_194701015.1">
    <property type="nucleotide sequence ID" value="NZ_JADKNH010000003.1"/>
</dbReference>
<dbReference type="InterPro" id="IPR001236">
    <property type="entry name" value="Lactate/malate_DH_N"/>
</dbReference>
<evidence type="ECO:0000313" key="2">
    <source>
        <dbReference type="EMBL" id="MBF4692778.1"/>
    </source>
</evidence>
<protein>
    <submittedName>
        <fullName evidence="2">Lactate dehydrogenase</fullName>
    </submittedName>
</protein>
<dbReference type="SUPFAM" id="SSF51735">
    <property type="entry name" value="NAD(P)-binding Rossmann-fold domains"/>
    <property type="match status" value="1"/>
</dbReference>
<organism evidence="2 3">
    <name type="scientific">Fusibacter ferrireducens</name>
    <dbReference type="NCBI Taxonomy" id="2785058"/>
    <lineage>
        <taxon>Bacteria</taxon>
        <taxon>Bacillati</taxon>
        <taxon>Bacillota</taxon>
        <taxon>Clostridia</taxon>
        <taxon>Eubacteriales</taxon>
        <taxon>Eubacteriales Family XII. Incertae Sedis</taxon>
        <taxon>Fusibacter</taxon>
    </lineage>
</organism>
<dbReference type="InterPro" id="IPR036291">
    <property type="entry name" value="NAD(P)-bd_dom_sf"/>
</dbReference>
<reference evidence="2 3" key="1">
    <citation type="submission" date="2020-11" db="EMBL/GenBank/DDBJ databases">
        <title>Fusibacter basophilias sp. nov.</title>
        <authorList>
            <person name="Qiu D."/>
        </authorList>
    </citation>
    <scope>NUCLEOTIDE SEQUENCE [LARGE SCALE GENOMIC DNA]</scope>
    <source>
        <strain evidence="2 3">Q10-2</strain>
    </source>
</reference>